<dbReference type="EMBL" id="CP117417">
    <property type="protein sequence ID" value="WCT78658.1"/>
    <property type="molecule type" value="Genomic_DNA"/>
</dbReference>
<feature type="domain" description="Phage terminase large subunit GpA ATPase" evidence="2">
    <location>
        <begin position="57"/>
        <end position="304"/>
    </location>
</feature>
<dbReference type="InterPro" id="IPR046453">
    <property type="entry name" value="GpA_ATPase"/>
</dbReference>
<dbReference type="Proteomes" id="UP001218231">
    <property type="component" value="Chromosome"/>
</dbReference>
<dbReference type="HAMAP" id="MF_04144">
    <property type="entry name" value="TERL_LAMBDA"/>
    <property type="match status" value="1"/>
</dbReference>
<keyword evidence="5" id="KW-1185">Reference proteome</keyword>
<dbReference type="InterPro" id="IPR008866">
    <property type="entry name" value="Phage_lambda_GpA-like"/>
</dbReference>
<feature type="compositionally biased region" description="Low complexity" evidence="1">
    <location>
        <begin position="1"/>
        <end position="14"/>
    </location>
</feature>
<protein>
    <submittedName>
        <fullName evidence="4">Phage terminase large subunit family protein</fullName>
    </submittedName>
</protein>
<dbReference type="PANTHER" id="PTHR34413">
    <property type="entry name" value="PROPHAGE TAIL FIBER ASSEMBLY PROTEIN HOMOLOG TFAE-RELATED-RELATED"/>
    <property type="match status" value="1"/>
</dbReference>
<proteinExistence type="inferred from homology"/>
<dbReference type="InterPro" id="IPR051220">
    <property type="entry name" value="TFA_Chaperone"/>
</dbReference>
<reference evidence="4 5" key="1">
    <citation type="submission" date="2023-02" db="EMBL/GenBank/DDBJ databases">
        <title>Genome sequence of Novosphingobium humi KACC 19094.</title>
        <authorList>
            <person name="Kim S."/>
            <person name="Heo J."/>
            <person name="Kwon S.-W."/>
        </authorList>
    </citation>
    <scope>NUCLEOTIDE SEQUENCE [LARGE SCALE GENOMIC DNA]</scope>
    <source>
        <strain evidence="4 5">KACC 19094</strain>
    </source>
</reference>
<feature type="region of interest" description="Disordered" evidence="1">
    <location>
        <begin position="665"/>
        <end position="725"/>
    </location>
</feature>
<feature type="domain" description="Terminase large subunit GpA endonuclease" evidence="3">
    <location>
        <begin position="366"/>
        <end position="650"/>
    </location>
</feature>
<dbReference type="RefSeq" id="WP_273618968.1">
    <property type="nucleotide sequence ID" value="NZ_CP117417.1"/>
</dbReference>
<dbReference type="InterPro" id="IPR046454">
    <property type="entry name" value="GpA_endonuclease"/>
</dbReference>
<organism evidence="4 5">
    <name type="scientific">Novosphingobium humi</name>
    <dbReference type="NCBI Taxonomy" id="2282397"/>
    <lineage>
        <taxon>Bacteria</taxon>
        <taxon>Pseudomonadati</taxon>
        <taxon>Pseudomonadota</taxon>
        <taxon>Alphaproteobacteria</taxon>
        <taxon>Sphingomonadales</taxon>
        <taxon>Sphingomonadaceae</taxon>
        <taxon>Novosphingobium</taxon>
    </lineage>
</organism>
<gene>
    <name evidence="4" type="ORF">PQ457_06760</name>
</gene>
<evidence type="ECO:0000313" key="5">
    <source>
        <dbReference type="Proteomes" id="UP001218231"/>
    </source>
</evidence>
<feature type="region of interest" description="Disordered" evidence="1">
    <location>
        <begin position="45"/>
        <end position="64"/>
    </location>
</feature>
<evidence type="ECO:0000256" key="1">
    <source>
        <dbReference type="SAM" id="MobiDB-lite"/>
    </source>
</evidence>
<sequence length="725" mass="81024">MSKSSSKPLASPSRTSRKETQNRRLIEHFRLGWRPPPRISIPEWADTTRVKPRGAGSTAGQWRTSDVEIARGPMLAVTEPGVHTISAMVATQLLKTSLIENVFGYHADLDPAPMMIVQPKDDAAEQFSKERISPFISATPALRKIIGTGKSRNSEETIDYKAFPGGFLALVGAGSPDNLARRPLRIIMYDEIDKYPITREGLAMDIGDERLASFANWLSIRVCSPTVKGESNIEKSYLDSDQRRASVACPHCGHRQFLDFFDHVHWDKTEDGQHKTDTAAVYCEACSVGWSEAERRRALNTIRWHQTRPFDCCGEKQIPLDAYASTWRNGQPDPVDRVWDWWASNRHAVYRAKCVHCGTWAVPNEHAGFQAGKLFSPWDRDRPAMIAKKWIKAQGDEDKLQPWWNTQAAWPYKRNVGAEISLDALAARCEIWEAEVPDGVAVMTTGIDVQDYRVEIENVGWGRNEESWSIDYHVIDGEISDPEVQAQIDAYLARVWFRADGRPFTTRAICIDSGGHHTDAVYNFAKARLGRKVWAIKGESAKTGHTNPVWPIKRPSSRSKKSFRPIIIGVNAAKDFVHASLRKTKPGPGYMHFNVQTDVNRFAQLTAEQIEWTGHGSLRRRKWVPKPGRANEALDCRVYAYAALHGLMHMGLKLNRLADDVGAAITPGTVGSGSPEPEDQELPPSDPGTPAPSPPAQPPPTPPKPPQPPPRRGRPDARKLGRRLA</sequence>
<name>A0ABY7TZH2_9SPHN</name>
<evidence type="ECO:0000313" key="4">
    <source>
        <dbReference type="EMBL" id="WCT78658.1"/>
    </source>
</evidence>
<dbReference type="Pfam" id="PF05876">
    <property type="entry name" value="GpA_ATPase"/>
    <property type="match status" value="1"/>
</dbReference>
<dbReference type="Pfam" id="PF20454">
    <property type="entry name" value="GpA_nuclease"/>
    <property type="match status" value="1"/>
</dbReference>
<feature type="compositionally biased region" description="Pro residues" evidence="1">
    <location>
        <begin position="684"/>
        <end position="710"/>
    </location>
</feature>
<accession>A0ABY7TZH2</accession>
<evidence type="ECO:0000259" key="3">
    <source>
        <dbReference type="Pfam" id="PF20454"/>
    </source>
</evidence>
<feature type="region of interest" description="Disordered" evidence="1">
    <location>
        <begin position="1"/>
        <end position="23"/>
    </location>
</feature>
<evidence type="ECO:0000259" key="2">
    <source>
        <dbReference type="Pfam" id="PF05876"/>
    </source>
</evidence>
<dbReference type="PANTHER" id="PTHR34413:SF2">
    <property type="entry name" value="PROPHAGE TAIL FIBER ASSEMBLY PROTEIN HOMOLOG TFAE-RELATED"/>
    <property type="match status" value="1"/>
</dbReference>